<dbReference type="Proteomes" id="UP001432322">
    <property type="component" value="Unassembled WGS sequence"/>
</dbReference>
<dbReference type="GO" id="GO:0005524">
    <property type="term" value="F:ATP binding"/>
    <property type="evidence" value="ECO:0007669"/>
    <property type="project" value="InterPro"/>
</dbReference>
<keyword evidence="5" id="KW-1185">Reference proteome</keyword>
<dbReference type="AlphaFoldDB" id="A0AAV5WP58"/>
<dbReference type="Gene3D" id="1.10.510.10">
    <property type="entry name" value="Transferase(Phosphotransferase) domain 1"/>
    <property type="match status" value="1"/>
</dbReference>
<dbReference type="PROSITE" id="PS50011">
    <property type="entry name" value="PROTEIN_KINASE_DOM"/>
    <property type="match status" value="1"/>
</dbReference>
<dbReference type="InterPro" id="IPR000719">
    <property type="entry name" value="Prot_kinase_dom"/>
</dbReference>
<dbReference type="FunFam" id="1.10.510.10:FF:001768">
    <property type="entry name" value="Uncharacterized protein"/>
    <property type="match status" value="1"/>
</dbReference>
<gene>
    <name evidence="4" type="ORF">PFISCL1PPCAC_24465</name>
</gene>
<dbReference type="PROSITE" id="PS00108">
    <property type="entry name" value="PROTEIN_KINASE_ST"/>
    <property type="match status" value="1"/>
</dbReference>
<dbReference type="SUPFAM" id="SSF56112">
    <property type="entry name" value="Protein kinase-like (PK-like)"/>
    <property type="match status" value="1"/>
</dbReference>
<dbReference type="GO" id="GO:0004674">
    <property type="term" value="F:protein serine/threonine kinase activity"/>
    <property type="evidence" value="ECO:0007669"/>
    <property type="project" value="UniProtKB-EC"/>
</dbReference>
<dbReference type="Pfam" id="PF00069">
    <property type="entry name" value="Pkinase"/>
    <property type="match status" value="1"/>
</dbReference>
<feature type="region of interest" description="Disordered" evidence="2">
    <location>
        <begin position="527"/>
        <end position="577"/>
    </location>
</feature>
<organism evidence="4 5">
    <name type="scientific">Pristionchus fissidentatus</name>
    <dbReference type="NCBI Taxonomy" id="1538716"/>
    <lineage>
        <taxon>Eukaryota</taxon>
        <taxon>Metazoa</taxon>
        <taxon>Ecdysozoa</taxon>
        <taxon>Nematoda</taxon>
        <taxon>Chromadorea</taxon>
        <taxon>Rhabditida</taxon>
        <taxon>Rhabditina</taxon>
        <taxon>Diplogasteromorpha</taxon>
        <taxon>Diplogasteroidea</taxon>
        <taxon>Neodiplogasteridae</taxon>
        <taxon>Pristionchus</taxon>
    </lineage>
</organism>
<dbReference type="InterPro" id="IPR050235">
    <property type="entry name" value="CK1_Ser-Thr_kinase"/>
</dbReference>
<feature type="region of interest" description="Disordered" evidence="2">
    <location>
        <begin position="421"/>
        <end position="489"/>
    </location>
</feature>
<evidence type="ECO:0000256" key="1">
    <source>
        <dbReference type="ARBA" id="ARBA00012513"/>
    </source>
</evidence>
<proteinExistence type="predicted"/>
<protein>
    <recommendedName>
        <fullName evidence="1">non-specific serine/threonine protein kinase</fullName>
        <ecNumber evidence="1">2.7.11.1</ecNumber>
    </recommendedName>
</protein>
<feature type="non-terminal residue" evidence="4">
    <location>
        <position position="577"/>
    </location>
</feature>
<comment type="caution">
    <text evidence="4">The sequence shown here is derived from an EMBL/GenBank/DDBJ whole genome shotgun (WGS) entry which is preliminary data.</text>
</comment>
<accession>A0AAV5WP58</accession>
<sequence>FSVVFSLLSPLYGPYSESSSLVIVVLHHTPHHTMDKATIEQELAALGKFKMGQVIGDKWKILQKLDEGGFGTVYKVQHVKDATQLAALKVERANADEMNYLKVETNVLKELHATGIRAHVPQLYRSAKRKHYCYMIITLLGENLRRLKDKHFPKGMPLRTWSRVGIQCLYGIKTMHDRGYVHRDIKAQNFVLGFHATPAFARVVYIIDFGMARAYAYPPSKNGKWIARKARARLEFRGTWRYASPSMHEEKEQGRKDDLWSWLYMMMDLYCGLPWLETDTKDTIELKKLNMRDEDLMIRMPEETKFIPKHLHQLDMYQRPEYWKIWKALDALRKKYKTTYEDSYEWESKEAVIANTKAMRDKTAPIGYADADAFFKSDPIKIMRAPSTGEEKEIIDRFTVKDKKPELIQIEDVIAACNMISPAPSPDKKTTPTVGTPVRSPAKTISGSKEGTKKIRTRSPSKHGRPVSKMSKKSRASKREGSSEDSIDFVPSCYMDVGVPLNYIPTHGSSKDFQKKVVGMDWGHAEPQKQWKDAVSPLPKSQHPQLVQQMLQKSNPSTSQPSSRGLSQQEPSSGPNS</sequence>
<name>A0AAV5WP58_9BILA</name>
<evidence type="ECO:0000313" key="4">
    <source>
        <dbReference type="EMBL" id="GMT33168.1"/>
    </source>
</evidence>
<evidence type="ECO:0000256" key="2">
    <source>
        <dbReference type="SAM" id="MobiDB-lite"/>
    </source>
</evidence>
<dbReference type="EC" id="2.7.11.1" evidence="1"/>
<dbReference type="SMART" id="SM00220">
    <property type="entry name" value="S_TKc"/>
    <property type="match status" value="1"/>
</dbReference>
<feature type="compositionally biased region" description="Basic residues" evidence="2">
    <location>
        <begin position="454"/>
        <end position="476"/>
    </location>
</feature>
<dbReference type="PANTHER" id="PTHR11909">
    <property type="entry name" value="CASEIN KINASE-RELATED"/>
    <property type="match status" value="1"/>
</dbReference>
<feature type="compositionally biased region" description="Polar residues" evidence="2">
    <location>
        <begin position="542"/>
        <end position="577"/>
    </location>
</feature>
<feature type="domain" description="Protein kinase" evidence="3">
    <location>
        <begin position="59"/>
        <end position="332"/>
    </location>
</feature>
<dbReference type="InterPro" id="IPR008271">
    <property type="entry name" value="Ser/Thr_kinase_AS"/>
</dbReference>
<reference evidence="4" key="1">
    <citation type="submission" date="2023-10" db="EMBL/GenBank/DDBJ databases">
        <title>Genome assembly of Pristionchus species.</title>
        <authorList>
            <person name="Yoshida K."/>
            <person name="Sommer R.J."/>
        </authorList>
    </citation>
    <scope>NUCLEOTIDE SEQUENCE</scope>
    <source>
        <strain evidence="4">RS5133</strain>
    </source>
</reference>
<dbReference type="InterPro" id="IPR011009">
    <property type="entry name" value="Kinase-like_dom_sf"/>
</dbReference>
<dbReference type="EMBL" id="BTSY01000006">
    <property type="protein sequence ID" value="GMT33168.1"/>
    <property type="molecule type" value="Genomic_DNA"/>
</dbReference>
<feature type="non-terminal residue" evidence="4">
    <location>
        <position position="1"/>
    </location>
</feature>
<evidence type="ECO:0000259" key="3">
    <source>
        <dbReference type="PROSITE" id="PS50011"/>
    </source>
</evidence>
<evidence type="ECO:0000313" key="5">
    <source>
        <dbReference type="Proteomes" id="UP001432322"/>
    </source>
</evidence>